<gene>
    <name evidence="13" type="ORF">NDU88_000604</name>
</gene>
<dbReference type="GO" id="GO:0009897">
    <property type="term" value="C:external side of plasma membrane"/>
    <property type="evidence" value="ECO:0007669"/>
    <property type="project" value="TreeGrafter"/>
</dbReference>
<dbReference type="InterPro" id="IPR003599">
    <property type="entry name" value="Ig_sub"/>
</dbReference>
<evidence type="ECO:0000313" key="13">
    <source>
        <dbReference type="EMBL" id="KAJ1112336.1"/>
    </source>
</evidence>
<keyword evidence="5 11" id="KW-1133">Transmembrane helix</keyword>
<dbReference type="GO" id="GO:0042130">
    <property type="term" value="P:negative regulation of T cell proliferation"/>
    <property type="evidence" value="ECO:0007669"/>
    <property type="project" value="TreeGrafter"/>
</dbReference>
<keyword evidence="7" id="KW-1015">Disulfide bond</keyword>
<keyword evidence="8" id="KW-0675">Receptor</keyword>
<dbReference type="GO" id="GO:0031295">
    <property type="term" value="P:T cell costimulation"/>
    <property type="evidence" value="ECO:0007669"/>
    <property type="project" value="TreeGrafter"/>
</dbReference>
<keyword evidence="6 11" id="KW-0472">Membrane</keyword>
<evidence type="ECO:0000256" key="10">
    <source>
        <dbReference type="ARBA" id="ARBA00023319"/>
    </source>
</evidence>
<dbReference type="AlphaFoldDB" id="A0AAV7N8K8"/>
<dbReference type="InterPro" id="IPR007110">
    <property type="entry name" value="Ig-like_dom"/>
</dbReference>
<evidence type="ECO:0000256" key="5">
    <source>
        <dbReference type="ARBA" id="ARBA00022989"/>
    </source>
</evidence>
<dbReference type="GO" id="GO:0007166">
    <property type="term" value="P:cell surface receptor signaling pathway"/>
    <property type="evidence" value="ECO:0007669"/>
    <property type="project" value="TreeGrafter"/>
</dbReference>
<feature type="domain" description="Ig-like" evidence="12">
    <location>
        <begin position="156"/>
        <end position="247"/>
    </location>
</feature>
<comment type="subcellular location">
    <subcellularLocation>
        <location evidence="1">Cell membrane</location>
        <topology evidence="1">Single-pass type I membrane protein</topology>
    </subcellularLocation>
</comment>
<feature type="transmembrane region" description="Helical" evidence="11">
    <location>
        <begin position="262"/>
        <end position="283"/>
    </location>
</feature>
<dbReference type="GO" id="GO:0042102">
    <property type="term" value="P:positive regulation of T cell proliferation"/>
    <property type="evidence" value="ECO:0007669"/>
    <property type="project" value="TreeGrafter"/>
</dbReference>
<name>A0AAV7N8K8_PLEWA</name>
<dbReference type="SUPFAM" id="SSF48726">
    <property type="entry name" value="Immunoglobulin"/>
    <property type="match status" value="2"/>
</dbReference>
<dbReference type="PANTHER" id="PTHR25466:SF2">
    <property type="entry name" value="T-LYMPHOCYTE ACTIVATION ANTIGEN CD86"/>
    <property type="match status" value="1"/>
</dbReference>
<dbReference type="InterPro" id="IPR013106">
    <property type="entry name" value="Ig_V-set"/>
</dbReference>
<dbReference type="InterPro" id="IPR051713">
    <property type="entry name" value="T-cell_Activation_Regulation"/>
</dbReference>
<dbReference type="GO" id="GO:0006955">
    <property type="term" value="P:immune response"/>
    <property type="evidence" value="ECO:0007669"/>
    <property type="project" value="TreeGrafter"/>
</dbReference>
<evidence type="ECO:0000256" key="8">
    <source>
        <dbReference type="ARBA" id="ARBA00023170"/>
    </source>
</evidence>
<evidence type="ECO:0000256" key="9">
    <source>
        <dbReference type="ARBA" id="ARBA00023180"/>
    </source>
</evidence>
<evidence type="ECO:0000313" key="14">
    <source>
        <dbReference type="Proteomes" id="UP001066276"/>
    </source>
</evidence>
<accession>A0AAV7N8K8</accession>
<dbReference type="Pfam" id="PF07686">
    <property type="entry name" value="V-set"/>
    <property type="match status" value="1"/>
</dbReference>
<evidence type="ECO:0000256" key="6">
    <source>
        <dbReference type="ARBA" id="ARBA00023136"/>
    </source>
</evidence>
<protein>
    <recommendedName>
        <fullName evidence="12">Ig-like domain-containing protein</fullName>
    </recommendedName>
</protein>
<evidence type="ECO:0000256" key="4">
    <source>
        <dbReference type="ARBA" id="ARBA00022729"/>
    </source>
</evidence>
<dbReference type="InterPro" id="IPR036179">
    <property type="entry name" value="Ig-like_dom_sf"/>
</dbReference>
<dbReference type="PANTHER" id="PTHR25466">
    <property type="entry name" value="T-LYMPHOCYTE ACTIVATION ANTIGEN"/>
    <property type="match status" value="1"/>
</dbReference>
<dbReference type="Proteomes" id="UP001066276">
    <property type="component" value="Chromosome 8"/>
</dbReference>
<keyword evidence="14" id="KW-1185">Reference proteome</keyword>
<evidence type="ECO:0000256" key="3">
    <source>
        <dbReference type="ARBA" id="ARBA00022692"/>
    </source>
</evidence>
<keyword evidence="4" id="KW-0732">Signal</keyword>
<reference evidence="13" key="1">
    <citation type="journal article" date="2022" name="bioRxiv">
        <title>Sequencing and chromosome-scale assembly of the giantPleurodeles waltlgenome.</title>
        <authorList>
            <person name="Brown T."/>
            <person name="Elewa A."/>
            <person name="Iarovenko S."/>
            <person name="Subramanian E."/>
            <person name="Araus A.J."/>
            <person name="Petzold A."/>
            <person name="Susuki M."/>
            <person name="Suzuki K.-i.T."/>
            <person name="Hayashi T."/>
            <person name="Toyoda A."/>
            <person name="Oliveira C."/>
            <person name="Osipova E."/>
            <person name="Leigh N.D."/>
            <person name="Simon A."/>
            <person name="Yun M.H."/>
        </authorList>
    </citation>
    <scope>NUCLEOTIDE SEQUENCE</scope>
    <source>
        <strain evidence="13">20211129_DDA</strain>
        <tissue evidence="13">Liver</tissue>
    </source>
</reference>
<dbReference type="InterPro" id="IPR053896">
    <property type="entry name" value="BTN3A2-like_Ig-C"/>
</dbReference>
<keyword evidence="2" id="KW-1003">Cell membrane</keyword>
<dbReference type="Pfam" id="PF22705">
    <property type="entry name" value="C2-set_3"/>
    <property type="match status" value="1"/>
</dbReference>
<evidence type="ECO:0000256" key="2">
    <source>
        <dbReference type="ARBA" id="ARBA00022475"/>
    </source>
</evidence>
<comment type="caution">
    <text evidence="13">The sequence shown here is derived from an EMBL/GenBank/DDBJ whole genome shotgun (WGS) entry which is preliminary data.</text>
</comment>
<dbReference type="GO" id="GO:0071222">
    <property type="term" value="P:cellular response to lipopolysaccharide"/>
    <property type="evidence" value="ECO:0007669"/>
    <property type="project" value="TreeGrafter"/>
</dbReference>
<keyword evidence="9" id="KW-0325">Glycoprotein</keyword>
<sequence length="316" mass="34554">MPLCGTKAPSWRRTGSVPRLWIPQLALLCVTCFLPGICKVVSIQASLNSTVVLPCHHAIGPEELLRDYRVYWQMGHIVAHALMDGRHEEQHQNGKYFNRTCLDHNNLSLSLSDVRVSDAGSYSCYVQKRDGTGRGFKSIQADYSVLLSVIAAYSQPTVSQEEASDNTCCVNLTCLSQGGYPQASVVWYNLTGEHVIPESQQTTSFLQDPDSHLYNVTSRLVVEASTCLVVCSVQSEHLPAANSSHFTPDGCKLVPEPKKKDASAIVVGIIAIILALLLLFLAIKFCCPCSTRRNNSPSYAAPIGQRGDNNNEDATL</sequence>
<feature type="domain" description="Ig-like" evidence="12">
    <location>
        <begin position="23"/>
        <end position="140"/>
    </location>
</feature>
<proteinExistence type="predicted"/>
<keyword evidence="3 11" id="KW-0812">Transmembrane</keyword>
<dbReference type="SMART" id="SM00409">
    <property type="entry name" value="IG"/>
    <property type="match status" value="1"/>
</dbReference>
<organism evidence="13 14">
    <name type="scientific">Pleurodeles waltl</name>
    <name type="common">Iberian ribbed newt</name>
    <dbReference type="NCBI Taxonomy" id="8319"/>
    <lineage>
        <taxon>Eukaryota</taxon>
        <taxon>Metazoa</taxon>
        <taxon>Chordata</taxon>
        <taxon>Craniata</taxon>
        <taxon>Vertebrata</taxon>
        <taxon>Euteleostomi</taxon>
        <taxon>Amphibia</taxon>
        <taxon>Batrachia</taxon>
        <taxon>Caudata</taxon>
        <taxon>Salamandroidea</taxon>
        <taxon>Salamandridae</taxon>
        <taxon>Pleurodelinae</taxon>
        <taxon>Pleurodeles</taxon>
    </lineage>
</organism>
<dbReference type="PROSITE" id="PS50835">
    <property type="entry name" value="IG_LIKE"/>
    <property type="match status" value="2"/>
</dbReference>
<evidence type="ECO:0000256" key="1">
    <source>
        <dbReference type="ARBA" id="ARBA00004251"/>
    </source>
</evidence>
<dbReference type="Gene3D" id="2.60.40.10">
    <property type="entry name" value="Immunoglobulins"/>
    <property type="match status" value="2"/>
</dbReference>
<keyword evidence="10" id="KW-0393">Immunoglobulin domain</keyword>
<evidence type="ECO:0000259" key="12">
    <source>
        <dbReference type="PROSITE" id="PS50835"/>
    </source>
</evidence>
<dbReference type="EMBL" id="JANPWB010000012">
    <property type="protein sequence ID" value="KAJ1112336.1"/>
    <property type="molecule type" value="Genomic_DNA"/>
</dbReference>
<dbReference type="InterPro" id="IPR013783">
    <property type="entry name" value="Ig-like_fold"/>
</dbReference>
<evidence type="ECO:0000256" key="11">
    <source>
        <dbReference type="SAM" id="Phobius"/>
    </source>
</evidence>
<evidence type="ECO:0000256" key="7">
    <source>
        <dbReference type="ARBA" id="ARBA00023157"/>
    </source>
</evidence>